<dbReference type="Pfam" id="PF10988">
    <property type="entry name" value="DUF2807"/>
    <property type="match status" value="1"/>
</dbReference>
<dbReference type="Gene3D" id="2.160.20.120">
    <property type="match status" value="1"/>
</dbReference>
<organism evidence="2 3">
    <name type="scientific">Sphingomonas adhaesiva</name>
    <dbReference type="NCBI Taxonomy" id="28212"/>
    <lineage>
        <taxon>Bacteria</taxon>
        <taxon>Pseudomonadati</taxon>
        <taxon>Pseudomonadota</taxon>
        <taxon>Alphaproteobacteria</taxon>
        <taxon>Sphingomonadales</taxon>
        <taxon>Sphingomonadaceae</taxon>
        <taxon>Sphingomonas</taxon>
    </lineage>
</organism>
<name>A0A2A4I7M6_9SPHN</name>
<comment type="caution">
    <text evidence="2">The sequence shown here is derived from an EMBL/GenBank/DDBJ whole genome shotgun (WGS) entry which is preliminary data.</text>
</comment>
<protein>
    <recommendedName>
        <fullName evidence="1">Putative auto-transporter adhesin head GIN domain-containing protein</fullName>
    </recommendedName>
</protein>
<sequence length="270" mass="26797">MTTGGGPHGSPLFVCANPAIDSTLTTLGATMIGRTMRWIAGTVLALGAIPASASERSWHLGSAERLQVEAPLAVTVTTGAGNAVRATADDPRVLDGLEVTVNAGTLLIRLAGNAVRPATSLRGVVTVAVPRLRSVALFADAPVTVAGMRGDRVMLTVTGKGALTVTALDTPQLVATLIGAGSMSLSGRAAEVRLAASGIGSQAGTVDAAGLVADRLVIQAGDAARVRGAARSMATVRASAGSVVDVAGNPACTVRSSADSQVRCAGAAAR</sequence>
<evidence type="ECO:0000313" key="2">
    <source>
        <dbReference type="EMBL" id="PCG13782.1"/>
    </source>
</evidence>
<gene>
    <name evidence="2" type="ORF">COA07_12845</name>
</gene>
<keyword evidence="3" id="KW-1185">Reference proteome</keyword>
<feature type="domain" description="Putative auto-transporter adhesin head GIN" evidence="1">
    <location>
        <begin position="65"/>
        <end position="250"/>
    </location>
</feature>
<reference evidence="2 3" key="1">
    <citation type="submission" date="2017-09" db="EMBL/GenBank/DDBJ databases">
        <title>Sphingomonas adhaesiva DSM 7418, whole genome shotgun sequence.</title>
        <authorList>
            <person name="Feng G."/>
            <person name="Zhu H."/>
        </authorList>
    </citation>
    <scope>NUCLEOTIDE SEQUENCE [LARGE SCALE GENOMIC DNA]</scope>
    <source>
        <strain evidence="2 3">DSM 7418</strain>
    </source>
</reference>
<evidence type="ECO:0000259" key="1">
    <source>
        <dbReference type="Pfam" id="PF10988"/>
    </source>
</evidence>
<proteinExistence type="predicted"/>
<accession>A0A2A4I7M6</accession>
<dbReference type="AlphaFoldDB" id="A0A2A4I7M6"/>
<evidence type="ECO:0000313" key="3">
    <source>
        <dbReference type="Proteomes" id="UP000218323"/>
    </source>
</evidence>
<dbReference type="Proteomes" id="UP000218323">
    <property type="component" value="Unassembled WGS sequence"/>
</dbReference>
<dbReference type="EMBL" id="NWVC01000006">
    <property type="protein sequence ID" value="PCG13782.1"/>
    <property type="molecule type" value="Genomic_DNA"/>
</dbReference>
<dbReference type="InterPro" id="IPR021255">
    <property type="entry name" value="DUF2807"/>
</dbReference>